<evidence type="ECO:0000256" key="4">
    <source>
        <dbReference type="ARBA" id="ARBA00023157"/>
    </source>
</evidence>
<dbReference type="InterPro" id="IPR051940">
    <property type="entry name" value="Chitin_bind-dev_reg"/>
</dbReference>
<dbReference type="Proteomes" id="UP000677054">
    <property type="component" value="Unassembled WGS sequence"/>
</dbReference>
<keyword evidence="7" id="KW-1133">Transmembrane helix</keyword>
<evidence type="ECO:0000256" key="6">
    <source>
        <dbReference type="SAM" id="MobiDB-lite"/>
    </source>
</evidence>
<dbReference type="GO" id="GO:0008061">
    <property type="term" value="F:chitin binding"/>
    <property type="evidence" value="ECO:0007669"/>
    <property type="project" value="UniProtKB-KW"/>
</dbReference>
<feature type="domain" description="Chitin-binding type-2" evidence="8">
    <location>
        <begin position="135"/>
        <end position="195"/>
    </location>
</feature>
<dbReference type="GO" id="GO:0005576">
    <property type="term" value="C:extracellular region"/>
    <property type="evidence" value="ECO:0007669"/>
    <property type="project" value="InterPro"/>
</dbReference>
<protein>
    <recommendedName>
        <fullName evidence="8">Chitin-binding type-2 domain-containing protein</fullName>
    </recommendedName>
</protein>
<evidence type="ECO:0000256" key="3">
    <source>
        <dbReference type="ARBA" id="ARBA00022737"/>
    </source>
</evidence>
<sequence>MRPHFEDDPDLPPLQGGRWVLTSTPTATPRSSFRSVQGRLQVDFEDMGESGGRLARIKEFCFKRSILIFITLASFGGAAFLVGLGLNAQTVFPGSDPNALESPSVDSRPLSASESLVASGNRFREPERVYELRELTSCPEHEGLQLYPHPKYCDQFYKCANGTLSLETCENGLLFDGKGSVYNYCNYHWAVECGQARIADIPAIRSPGCEFRFGIFPKSSHCETTYIKCEFGIPDEKSCIAGLAYDDRVHQCNWPDLTPDCDPEEIVNFKCPDKLPPGSLARKFLPFPRFSAGDCQSLIVCVNGYPRRVQCEVGKVFNRITLSCDYPENVPEW</sequence>
<reference evidence="9" key="1">
    <citation type="submission" date="2020-11" db="EMBL/GenBank/DDBJ databases">
        <authorList>
            <person name="Tran Van P."/>
        </authorList>
    </citation>
    <scope>NUCLEOTIDE SEQUENCE</scope>
</reference>
<evidence type="ECO:0000256" key="7">
    <source>
        <dbReference type="SAM" id="Phobius"/>
    </source>
</evidence>
<feature type="domain" description="Chitin-binding type-2" evidence="8">
    <location>
        <begin position="206"/>
        <end position="263"/>
    </location>
</feature>
<keyword evidence="7" id="KW-0812">Transmembrane</keyword>
<dbReference type="SMART" id="SM00494">
    <property type="entry name" value="ChtBD2"/>
    <property type="match status" value="3"/>
</dbReference>
<name>A0A7R8XIW8_9CRUS</name>
<dbReference type="EMBL" id="CAJPEV010001254">
    <property type="protein sequence ID" value="CAG0891659.1"/>
    <property type="molecule type" value="Genomic_DNA"/>
</dbReference>
<dbReference type="AlphaFoldDB" id="A0A7R8XIW8"/>
<dbReference type="PANTHER" id="PTHR23301">
    <property type="entry name" value="CHITIN BINDING PERITROPHIN-A"/>
    <property type="match status" value="1"/>
</dbReference>
<keyword evidence="10" id="KW-1185">Reference proteome</keyword>
<proteinExistence type="predicted"/>
<dbReference type="PANTHER" id="PTHR23301:SF107">
    <property type="entry name" value="LD20793P"/>
    <property type="match status" value="1"/>
</dbReference>
<keyword evidence="3" id="KW-0677">Repeat</keyword>
<evidence type="ECO:0000259" key="8">
    <source>
        <dbReference type="PROSITE" id="PS50940"/>
    </source>
</evidence>
<dbReference type="Gene3D" id="2.170.140.10">
    <property type="entry name" value="Chitin binding domain"/>
    <property type="match status" value="3"/>
</dbReference>
<evidence type="ECO:0000313" key="9">
    <source>
        <dbReference type="EMBL" id="CAD7246841.1"/>
    </source>
</evidence>
<organism evidence="9">
    <name type="scientific">Darwinula stevensoni</name>
    <dbReference type="NCBI Taxonomy" id="69355"/>
    <lineage>
        <taxon>Eukaryota</taxon>
        <taxon>Metazoa</taxon>
        <taxon>Ecdysozoa</taxon>
        <taxon>Arthropoda</taxon>
        <taxon>Crustacea</taxon>
        <taxon>Oligostraca</taxon>
        <taxon>Ostracoda</taxon>
        <taxon>Podocopa</taxon>
        <taxon>Podocopida</taxon>
        <taxon>Darwinulocopina</taxon>
        <taxon>Darwinuloidea</taxon>
        <taxon>Darwinulidae</taxon>
        <taxon>Darwinula</taxon>
    </lineage>
</organism>
<evidence type="ECO:0000313" key="10">
    <source>
        <dbReference type="Proteomes" id="UP000677054"/>
    </source>
</evidence>
<keyword evidence="4" id="KW-1015">Disulfide bond</keyword>
<accession>A0A7R8XIW8</accession>
<keyword evidence="7" id="KW-0472">Membrane</keyword>
<feature type="compositionally biased region" description="Polar residues" evidence="6">
    <location>
        <begin position="21"/>
        <end position="31"/>
    </location>
</feature>
<gene>
    <name evidence="9" type="ORF">DSTB1V02_LOCUS6684</name>
</gene>
<dbReference type="EMBL" id="LR900771">
    <property type="protein sequence ID" value="CAD7246841.1"/>
    <property type="molecule type" value="Genomic_DNA"/>
</dbReference>
<keyword evidence="1" id="KW-0147">Chitin-binding</keyword>
<feature type="transmembrane region" description="Helical" evidence="7">
    <location>
        <begin position="66"/>
        <end position="86"/>
    </location>
</feature>
<feature type="region of interest" description="Disordered" evidence="6">
    <location>
        <begin position="1"/>
        <end position="31"/>
    </location>
</feature>
<evidence type="ECO:0000256" key="5">
    <source>
        <dbReference type="ARBA" id="ARBA00023180"/>
    </source>
</evidence>
<keyword evidence="2" id="KW-0732">Signal</keyword>
<dbReference type="Pfam" id="PF01607">
    <property type="entry name" value="CBM_14"/>
    <property type="match status" value="3"/>
</dbReference>
<dbReference type="InterPro" id="IPR002557">
    <property type="entry name" value="Chitin-bd_dom"/>
</dbReference>
<dbReference type="OrthoDB" id="6358068at2759"/>
<dbReference type="PROSITE" id="PS50940">
    <property type="entry name" value="CHIT_BIND_II"/>
    <property type="match status" value="3"/>
</dbReference>
<dbReference type="SUPFAM" id="SSF57625">
    <property type="entry name" value="Invertebrate chitin-binding proteins"/>
    <property type="match status" value="3"/>
</dbReference>
<feature type="domain" description="Chitin-binding type-2" evidence="8">
    <location>
        <begin position="268"/>
        <end position="333"/>
    </location>
</feature>
<evidence type="ECO:0000256" key="2">
    <source>
        <dbReference type="ARBA" id="ARBA00022729"/>
    </source>
</evidence>
<evidence type="ECO:0000256" key="1">
    <source>
        <dbReference type="ARBA" id="ARBA00022669"/>
    </source>
</evidence>
<dbReference type="InterPro" id="IPR036508">
    <property type="entry name" value="Chitin-bd_dom_sf"/>
</dbReference>
<keyword evidence="5" id="KW-0325">Glycoprotein</keyword>